<dbReference type="EMBL" id="FNEK01000021">
    <property type="protein sequence ID" value="SDJ66694.1"/>
    <property type="molecule type" value="Genomic_DNA"/>
</dbReference>
<dbReference type="Pfam" id="PF13356">
    <property type="entry name" value="Arm-DNA-bind_3"/>
    <property type="match status" value="1"/>
</dbReference>
<evidence type="ECO:0000313" key="7">
    <source>
        <dbReference type="EMBL" id="SDJ66694.1"/>
    </source>
</evidence>
<dbReference type="PANTHER" id="PTHR30629">
    <property type="entry name" value="PROPHAGE INTEGRASE"/>
    <property type="match status" value="1"/>
</dbReference>
<gene>
    <name evidence="7" type="ORF">SAMN04488026_102182</name>
</gene>
<protein>
    <recommendedName>
        <fullName evidence="6">Core-binding (CB) domain-containing protein</fullName>
    </recommendedName>
</protein>
<reference evidence="7 8" key="1">
    <citation type="submission" date="2016-10" db="EMBL/GenBank/DDBJ databases">
        <authorList>
            <person name="de Groot N.N."/>
        </authorList>
    </citation>
    <scope>NUCLEOTIDE SEQUENCE [LARGE SCALE GENOMIC DNA]</scope>
    <source>
        <strain evidence="7 8">DSM 25294</strain>
    </source>
</reference>
<dbReference type="AlphaFoldDB" id="A0A1G8VL59"/>
<organism evidence="7 8">
    <name type="scientific">Aliiruegeria lutimaris</name>
    <dbReference type="NCBI Taxonomy" id="571298"/>
    <lineage>
        <taxon>Bacteria</taxon>
        <taxon>Pseudomonadati</taxon>
        <taxon>Pseudomonadota</taxon>
        <taxon>Alphaproteobacteria</taxon>
        <taxon>Rhodobacterales</taxon>
        <taxon>Roseobacteraceae</taxon>
        <taxon>Aliiruegeria</taxon>
    </lineage>
</organism>
<feature type="region of interest" description="Disordered" evidence="5">
    <location>
        <begin position="219"/>
        <end position="259"/>
    </location>
</feature>
<evidence type="ECO:0000256" key="3">
    <source>
        <dbReference type="ARBA" id="ARBA00023125"/>
    </source>
</evidence>
<comment type="similarity">
    <text evidence="1">Belongs to the 'phage' integrase family.</text>
</comment>
<dbReference type="InterPro" id="IPR038488">
    <property type="entry name" value="Integrase_DNA-bd_sf"/>
</dbReference>
<dbReference type="SUPFAM" id="SSF56349">
    <property type="entry name" value="DNA breaking-rejoining enzymes"/>
    <property type="match status" value="1"/>
</dbReference>
<feature type="compositionally biased region" description="Basic and acidic residues" evidence="5">
    <location>
        <begin position="228"/>
        <end position="247"/>
    </location>
</feature>
<dbReference type="InterPro" id="IPR011010">
    <property type="entry name" value="DNA_brk_join_enz"/>
</dbReference>
<dbReference type="GO" id="GO:0003677">
    <property type="term" value="F:DNA binding"/>
    <property type="evidence" value="ECO:0007669"/>
    <property type="project" value="UniProtKB-UniRule"/>
</dbReference>
<evidence type="ECO:0000256" key="1">
    <source>
        <dbReference type="ARBA" id="ARBA00008857"/>
    </source>
</evidence>
<dbReference type="InterPro" id="IPR044068">
    <property type="entry name" value="CB"/>
</dbReference>
<feature type="domain" description="Core-binding (CB)" evidence="6">
    <location>
        <begin position="89"/>
        <end position="165"/>
    </location>
</feature>
<keyword evidence="2" id="KW-0229">DNA integration</keyword>
<dbReference type="PANTHER" id="PTHR30629:SF2">
    <property type="entry name" value="PROPHAGE INTEGRASE INTS-RELATED"/>
    <property type="match status" value="1"/>
</dbReference>
<evidence type="ECO:0000259" key="6">
    <source>
        <dbReference type="PROSITE" id="PS51900"/>
    </source>
</evidence>
<dbReference type="Gene3D" id="3.30.160.390">
    <property type="entry name" value="Integrase, DNA-binding domain"/>
    <property type="match status" value="1"/>
</dbReference>
<evidence type="ECO:0000313" key="8">
    <source>
        <dbReference type="Proteomes" id="UP000199382"/>
    </source>
</evidence>
<sequence length="259" mass="29185">MRLTDIRIKNLRVPESGQKTYFDAALPGFGVRVSQGGTKSFVVMLGEKRRLRTIGRYPAMKLADARKAAKRVQVEADAESSDAPLPEPVTFETARNKFLADSRRRNKERTHQGYHRLLYRHFNFDKDLDALTRADVMDSVEKLADTPSEQQHAFVALRIMMNWCVNRGYVDGSPLPPLSFRSEPRSNVVSDGDLAKIWERAVDVGYPFPPLRIAALVSQQDGPNRLRQRSDPRDLGELSPLDPREADQPSVSLLSGGRN</sequence>
<keyword evidence="3 4" id="KW-0238">DNA-binding</keyword>
<dbReference type="Gene3D" id="1.10.150.130">
    <property type="match status" value="1"/>
</dbReference>
<dbReference type="GO" id="GO:0015074">
    <property type="term" value="P:DNA integration"/>
    <property type="evidence" value="ECO:0007669"/>
    <property type="project" value="UniProtKB-KW"/>
</dbReference>
<dbReference type="Proteomes" id="UP000199382">
    <property type="component" value="Unassembled WGS sequence"/>
</dbReference>
<dbReference type="STRING" id="571298.SAMN04488026_102182"/>
<dbReference type="OrthoDB" id="7222937at2"/>
<dbReference type="InterPro" id="IPR025166">
    <property type="entry name" value="Integrase_DNA_bind_dom"/>
</dbReference>
<evidence type="ECO:0000256" key="4">
    <source>
        <dbReference type="PROSITE-ProRule" id="PRU01248"/>
    </source>
</evidence>
<keyword evidence="8" id="KW-1185">Reference proteome</keyword>
<name>A0A1G8VL59_9RHOB</name>
<proteinExistence type="inferred from homology"/>
<evidence type="ECO:0000256" key="5">
    <source>
        <dbReference type="SAM" id="MobiDB-lite"/>
    </source>
</evidence>
<dbReference type="InterPro" id="IPR050808">
    <property type="entry name" value="Phage_Integrase"/>
</dbReference>
<accession>A0A1G8VL59</accession>
<evidence type="ECO:0000256" key="2">
    <source>
        <dbReference type="ARBA" id="ARBA00022908"/>
    </source>
</evidence>
<dbReference type="PROSITE" id="PS51900">
    <property type="entry name" value="CB"/>
    <property type="match status" value="1"/>
</dbReference>
<dbReference type="RefSeq" id="WP_093155923.1">
    <property type="nucleotide sequence ID" value="NZ_FNEK01000021.1"/>
</dbReference>
<dbReference type="InterPro" id="IPR010998">
    <property type="entry name" value="Integrase_recombinase_N"/>
</dbReference>